<organism evidence="2 3">
    <name type="scientific">Armillaria borealis</name>
    <dbReference type="NCBI Taxonomy" id="47425"/>
    <lineage>
        <taxon>Eukaryota</taxon>
        <taxon>Fungi</taxon>
        <taxon>Dikarya</taxon>
        <taxon>Basidiomycota</taxon>
        <taxon>Agaricomycotina</taxon>
        <taxon>Agaricomycetes</taxon>
        <taxon>Agaricomycetidae</taxon>
        <taxon>Agaricales</taxon>
        <taxon>Marasmiineae</taxon>
        <taxon>Physalacriaceae</taxon>
        <taxon>Armillaria</taxon>
    </lineage>
</organism>
<dbReference type="Proteomes" id="UP001175226">
    <property type="component" value="Unassembled WGS sequence"/>
</dbReference>
<accession>A0AA39J5K8</accession>
<evidence type="ECO:0000313" key="2">
    <source>
        <dbReference type="EMBL" id="KAK0436508.1"/>
    </source>
</evidence>
<feature type="transmembrane region" description="Helical" evidence="1">
    <location>
        <begin position="50"/>
        <end position="69"/>
    </location>
</feature>
<reference evidence="2" key="1">
    <citation type="submission" date="2023-06" db="EMBL/GenBank/DDBJ databases">
        <authorList>
            <consortium name="Lawrence Berkeley National Laboratory"/>
            <person name="Ahrendt S."/>
            <person name="Sahu N."/>
            <person name="Indic B."/>
            <person name="Wong-Bajracharya J."/>
            <person name="Merenyi Z."/>
            <person name="Ke H.-M."/>
            <person name="Monk M."/>
            <person name="Kocsube S."/>
            <person name="Drula E."/>
            <person name="Lipzen A."/>
            <person name="Balint B."/>
            <person name="Henrissat B."/>
            <person name="Andreopoulos B."/>
            <person name="Martin F.M."/>
            <person name="Harder C.B."/>
            <person name="Rigling D."/>
            <person name="Ford K.L."/>
            <person name="Foster G.D."/>
            <person name="Pangilinan J."/>
            <person name="Papanicolaou A."/>
            <person name="Barry K."/>
            <person name="LaButti K."/>
            <person name="Viragh M."/>
            <person name="Koriabine M."/>
            <person name="Yan M."/>
            <person name="Riley R."/>
            <person name="Champramary S."/>
            <person name="Plett K.L."/>
            <person name="Tsai I.J."/>
            <person name="Slot J."/>
            <person name="Sipos G."/>
            <person name="Plett J."/>
            <person name="Nagy L.G."/>
            <person name="Grigoriev I.V."/>
        </authorList>
    </citation>
    <scope>NUCLEOTIDE SEQUENCE</scope>
    <source>
        <strain evidence="2">FPL87.14</strain>
    </source>
</reference>
<evidence type="ECO:0000313" key="3">
    <source>
        <dbReference type="Proteomes" id="UP001175226"/>
    </source>
</evidence>
<comment type="caution">
    <text evidence="2">The sequence shown here is derived from an EMBL/GenBank/DDBJ whole genome shotgun (WGS) entry which is preliminary data.</text>
</comment>
<keyword evidence="3" id="KW-1185">Reference proteome</keyword>
<keyword evidence="1" id="KW-0812">Transmembrane</keyword>
<gene>
    <name evidence="2" type="ORF">EV421DRAFT_1109600</name>
</gene>
<sequence>MTDIPNAQEEVLEILLLHGALQSWIFDPPKRTATARYLDMHQAFQARFTVSNQCFFFLILFFLLLQALVDLKSNGISAFFLTNPGGYIFPEWFPAEEAAQGIVNCRIQSPGVRCRGICGTTSIGNSVGSRHDDSNRIRLVTALQLDSVFPNESPEMILTGCQRRAFAT</sequence>
<keyword evidence="1" id="KW-0472">Membrane</keyword>
<dbReference type="AlphaFoldDB" id="A0AA39J5K8"/>
<name>A0AA39J5K8_9AGAR</name>
<dbReference type="EMBL" id="JAUEPT010000054">
    <property type="protein sequence ID" value="KAK0436508.1"/>
    <property type="molecule type" value="Genomic_DNA"/>
</dbReference>
<protein>
    <submittedName>
        <fullName evidence="2">Uncharacterized protein</fullName>
    </submittedName>
</protein>
<proteinExistence type="predicted"/>
<evidence type="ECO:0000256" key="1">
    <source>
        <dbReference type="SAM" id="Phobius"/>
    </source>
</evidence>
<keyword evidence="1" id="KW-1133">Transmembrane helix</keyword>